<dbReference type="Pfam" id="PF00534">
    <property type="entry name" value="Glycos_transf_1"/>
    <property type="match status" value="1"/>
</dbReference>
<evidence type="ECO:0000259" key="2">
    <source>
        <dbReference type="Pfam" id="PF00534"/>
    </source>
</evidence>
<dbReference type="Proteomes" id="UP000516305">
    <property type="component" value="Chromosome"/>
</dbReference>
<protein>
    <submittedName>
        <fullName evidence="4">Glycosyltransferase family 4 protein</fullName>
    </submittedName>
</protein>
<feature type="domain" description="Glycosyltransferase subfamily 4-like N-terminal" evidence="3">
    <location>
        <begin position="17"/>
        <end position="172"/>
    </location>
</feature>
<evidence type="ECO:0000256" key="1">
    <source>
        <dbReference type="ARBA" id="ARBA00022679"/>
    </source>
</evidence>
<evidence type="ECO:0000259" key="3">
    <source>
        <dbReference type="Pfam" id="PF13439"/>
    </source>
</evidence>
<gene>
    <name evidence="4" type="ORF">H4K34_05725</name>
</gene>
<evidence type="ECO:0000313" key="4">
    <source>
        <dbReference type="EMBL" id="QNR25339.1"/>
    </source>
</evidence>
<dbReference type="AlphaFoldDB" id="A0A7H0VHZ1"/>
<dbReference type="PANTHER" id="PTHR46401:SF2">
    <property type="entry name" value="GLYCOSYLTRANSFERASE WBBK-RELATED"/>
    <property type="match status" value="1"/>
</dbReference>
<keyword evidence="5" id="KW-1185">Reference proteome</keyword>
<dbReference type="Pfam" id="PF13439">
    <property type="entry name" value="Glyco_transf_4"/>
    <property type="match status" value="1"/>
</dbReference>
<evidence type="ECO:0000313" key="5">
    <source>
        <dbReference type="Proteomes" id="UP000516305"/>
    </source>
</evidence>
<keyword evidence="1 4" id="KW-0808">Transferase</keyword>
<sequence length="372" mass="42110">MKIAVNTRLLLKDRLEGIGQFTANIFEILSREHPEVEWIFLFDRPWHPDFIFDPGIEAKVLFPPTRHPFLWQWWFQWSVPRYLNKIKADLFISPDGMIPLWGQCPSIAVIHDLNYEHQPDNLDKVAGGFMRHYYPKFAHHAIRVATVSEYCKKDIADTYSVSPDKIDVVPNGYGPHFKALSPEAKTKVRAKYAEGSPYFLYLGALNPRKNLEGLMGAYALYRDNGGQHKLLITGEKMRWTPAIEQAFQSNPYKEDILFTGRLADADLAEVLASAEGLCLVSHFEGFGIPIIEAFACETAVICANNTAMPEIAGEAALLVDSRNSESIAKALQQMENAEVQADLIQKGKVQLQKFSWQKAAEAMWDSIQKSLH</sequence>
<dbReference type="SUPFAM" id="SSF53756">
    <property type="entry name" value="UDP-Glycosyltransferase/glycogen phosphorylase"/>
    <property type="match status" value="1"/>
</dbReference>
<dbReference type="EMBL" id="CP060139">
    <property type="protein sequence ID" value="QNR25339.1"/>
    <property type="molecule type" value="Genomic_DNA"/>
</dbReference>
<feature type="domain" description="Glycosyl transferase family 1" evidence="2">
    <location>
        <begin position="193"/>
        <end position="348"/>
    </location>
</feature>
<dbReference type="PANTHER" id="PTHR46401">
    <property type="entry name" value="GLYCOSYLTRANSFERASE WBBK-RELATED"/>
    <property type="match status" value="1"/>
</dbReference>
<dbReference type="InterPro" id="IPR028098">
    <property type="entry name" value="Glyco_trans_4-like_N"/>
</dbReference>
<name>A0A7H0VHZ1_9FLAO</name>
<dbReference type="CDD" id="cd03809">
    <property type="entry name" value="GT4_MtfB-like"/>
    <property type="match status" value="1"/>
</dbReference>
<organism evidence="4 5">
    <name type="scientific">Croceimicrobium hydrocarbonivorans</name>
    <dbReference type="NCBI Taxonomy" id="2761580"/>
    <lineage>
        <taxon>Bacteria</taxon>
        <taxon>Pseudomonadati</taxon>
        <taxon>Bacteroidota</taxon>
        <taxon>Flavobacteriia</taxon>
        <taxon>Flavobacteriales</taxon>
        <taxon>Owenweeksiaceae</taxon>
        <taxon>Croceimicrobium</taxon>
    </lineage>
</organism>
<dbReference type="GO" id="GO:0016757">
    <property type="term" value="F:glycosyltransferase activity"/>
    <property type="evidence" value="ECO:0007669"/>
    <property type="project" value="InterPro"/>
</dbReference>
<dbReference type="RefSeq" id="WP_210759866.1">
    <property type="nucleotide sequence ID" value="NZ_CP060139.1"/>
</dbReference>
<dbReference type="KEGG" id="chyd:H4K34_05725"/>
<dbReference type="Gene3D" id="3.40.50.2000">
    <property type="entry name" value="Glycogen Phosphorylase B"/>
    <property type="match status" value="2"/>
</dbReference>
<accession>A0A7H0VHZ1</accession>
<dbReference type="InterPro" id="IPR001296">
    <property type="entry name" value="Glyco_trans_1"/>
</dbReference>
<reference evidence="4 5" key="1">
    <citation type="submission" date="2020-08" db="EMBL/GenBank/DDBJ databases">
        <title>Croceimicrobium hydrocarbonivorans gen. nov., sp. nov., a novel marine bacterium isolated from a bacterial consortium that degrades polyethylene terephthalate.</title>
        <authorList>
            <person name="Liu R."/>
        </authorList>
    </citation>
    <scope>NUCLEOTIDE SEQUENCE [LARGE SCALE GENOMIC DNA]</scope>
    <source>
        <strain evidence="4 5">A20-9</strain>
    </source>
</reference>
<proteinExistence type="predicted"/>